<name>A0A564FYC4_9HYPH</name>
<dbReference type="InterPro" id="IPR007657">
    <property type="entry name" value="Glycosyltransferase_61"/>
</dbReference>
<protein>
    <recommendedName>
        <fullName evidence="4">Glycosyltransferase 61 catalytic domain-containing protein</fullName>
    </recommendedName>
</protein>
<keyword evidence="2" id="KW-0808">Transferase</keyword>
<evidence type="ECO:0000256" key="1">
    <source>
        <dbReference type="ARBA" id="ARBA00022676"/>
    </source>
</evidence>
<organism evidence="6 7">
    <name type="scientific">Methylobacterium dankookense</name>
    <dbReference type="NCBI Taxonomy" id="560405"/>
    <lineage>
        <taxon>Bacteria</taxon>
        <taxon>Pseudomonadati</taxon>
        <taxon>Pseudomonadota</taxon>
        <taxon>Alphaproteobacteria</taxon>
        <taxon>Hyphomicrobiales</taxon>
        <taxon>Methylobacteriaceae</taxon>
        <taxon>Methylobacterium</taxon>
    </lineage>
</organism>
<dbReference type="AlphaFoldDB" id="A0A564FYC4"/>
<evidence type="ECO:0000313" key="8">
    <source>
        <dbReference type="Proteomes" id="UP001055303"/>
    </source>
</evidence>
<dbReference type="GO" id="GO:0016757">
    <property type="term" value="F:glycosyltransferase activity"/>
    <property type="evidence" value="ECO:0007669"/>
    <property type="project" value="UniProtKB-KW"/>
</dbReference>
<reference evidence="5" key="3">
    <citation type="submission" date="2021-08" db="EMBL/GenBank/DDBJ databases">
        <authorList>
            <person name="Tani A."/>
            <person name="Ola A."/>
            <person name="Ogura Y."/>
            <person name="Katsura K."/>
            <person name="Hayashi T."/>
        </authorList>
    </citation>
    <scope>NUCLEOTIDE SEQUENCE</scope>
    <source>
        <strain evidence="5">DSM 22415</strain>
    </source>
</reference>
<dbReference type="PANTHER" id="PTHR20961">
    <property type="entry name" value="GLYCOSYLTRANSFERASE"/>
    <property type="match status" value="1"/>
</dbReference>
<evidence type="ECO:0000256" key="3">
    <source>
        <dbReference type="ARBA" id="ARBA00023180"/>
    </source>
</evidence>
<keyword evidence="1" id="KW-0328">Glycosyltransferase</keyword>
<dbReference type="InterPro" id="IPR049625">
    <property type="entry name" value="Glyco_transf_61_cat"/>
</dbReference>
<sequence>MHKAIIFGETAVNPTRMLALADADPTEDHYNRLGSLAPVVGPLGLYFCYDVEMMGPGFIFKNGLLLDGLDLIPTYVAHDVDAGRQWDLKPELGRTAVERPCIVLVSNAYRIYGHWLVDMLPKLWLCQRFLGDLSSFSIIVPRGTPAWALSIMERFFGVTNILWHEINNEVLKLSSCVVPSLLHNDHYFHPRMNDFVSHLLAHPHVAAAAASARPAERLYITRRAFRDRSTSYSRTIANEEQVVDLMTEFGFTTIAPEELPWEEQIALFSRARIIVGESGSGLHNTIFSPADACVVCLNPENQLQMSIAALRDQIVINQVSPKRTVEASTSYVVDLGRLRRAVAAAIAATNPGRA</sequence>
<evidence type="ECO:0000256" key="2">
    <source>
        <dbReference type="ARBA" id="ARBA00022679"/>
    </source>
</evidence>
<gene>
    <name evidence="5" type="ORF">IFDJLNFL_0161</name>
    <name evidence="6" type="ORF">MTDSW087_02683</name>
</gene>
<dbReference type="EMBL" id="CABFVH010000015">
    <property type="protein sequence ID" value="VUF12987.1"/>
    <property type="molecule type" value="Genomic_DNA"/>
</dbReference>
<feature type="domain" description="Glycosyltransferase 61 catalytic" evidence="4">
    <location>
        <begin position="112"/>
        <end position="295"/>
    </location>
</feature>
<proteinExistence type="predicted"/>
<dbReference type="Proteomes" id="UP001055303">
    <property type="component" value="Unassembled WGS sequence"/>
</dbReference>
<dbReference type="Proteomes" id="UP000401717">
    <property type="component" value="Unassembled WGS sequence"/>
</dbReference>
<keyword evidence="3" id="KW-0325">Glycoprotein</keyword>
<evidence type="ECO:0000313" key="6">
    <source>
        <dbReference type="EMBL" id="VUF12987.1"/>
    </source>
</evidence>
<dbReference type="EMBL" id="BPQI01000004">
    <property type="protein sequence ID" value="GJD54292.1"/>
    <property type="molecule type" value="Genomic_DNA"/>
</dbReference>
<dbReference type="Pfam" id="PF04577">
    <property type="entry name" value="Glyco_transf_61"/>
    <property type="match status" value="1"/>
</dbReference>
<evidence type="ECO:0000259" key="4">
    <source>
        <dbReference type="Pfam" id="PF04577"/>
    </source>
</evidence>
<accession>A0A564FYC4</accession>
<reference evidence="5" key="2">
    <citation type="journal article" date="2021" name="Front. Microbiol.">
        <title>Comprehensive Comparative Genomics and Phenotyping of Methylobacterium Species.</title>
        <authorList>
            <person name="Alessa O."/>
            <person name="Ogura Y."/>
            <person name="Fujitani Y."/>
            <person name="Takami H."/>
            <person name="Hayashi T."/>
            <person name="Sahin N."/>
            <person name="Tani A."/>
        </authorList>
    </citation>
    <scope>NUCLEOTIDE SEQUENCE</scope>
    <source>
        <strain evidence="5">DSM 22415</strain>
    </source>
</reference>
<reference evidence="6 7" key="1">
    <citation type="submission" date="2019-06" db="EMBL/GenBank/DDBJ databases">
        <authorList>
            <person name="Rodrigo-Torres L."/>
            <person name="Arahal R. D."/>
            <person name="Lucena T."/>
        </authorList>
    </citation>
    <scope>NUCLEOTIDE SEQUENCE [LARGE SCALE GENOMIC DNA]</scope>
    <source>
        <strain evidence="6 7">SW08-7</strain>
    </source>
</reference>
<evidence type="ECO:0000313" key="7">
    <source>
        <dbReference type="Proteomes" id="UP000401717"/>
    </source>
</evidence>
<evidence type="ECO:0000313" key="5">
    <source>
        <dbReference type="EMBL" id="GJD54292.1"/>
    </source>
</evidence>
<keyword evidence="8" id="KW-1185">Reference proteome</keyword>